<protein>
    <submittedName>
        <fullName evidence="1">Fic family toxin-antitoxin system, toxin component</fullName>
    </submittedName>
</protein>
<sequence length="123" mass="13491">MSLHIDLSWILEVAERAGHRDPAPEDLGVPVAAVARHRAQLLETPVYQGAFARAAALVHTLGRLRWLEQSNLSVACAVAVMYLEASGVPVAPTREQLSAFAQELYDPKCTAARIAVHLRAWRQ</sequence>
<reference evidence="1" key="1">
    <citation type="submission" date="2022-10" db="EMBL/GenBank/DDBJ databases">
        <title>The complete genomes of actinobacterial strains from the NBC collection.</title>
        <authorList>
            <person name="Joergensen T.S."/>
            <person name="Alvarez Arevalo M."/>
            <person name="Sterndorff E.B."/>
            <person name="Faurdal D."/>
            <person name="Vuksanovic O."/>
            <person name="Mourched A.-S."/>
            <person name="Charusanti P."/>
            <person name="Shaw S."/>
            <person name="Blin K."/>
            <person name="Weber T."/>
        </authorList>
    </citation>
    <scope>NUCLEOTIDE SEQUENCE</scope>
    <source>
        <strain evidence="1">NBC_01401</strain>
        <plasmid evidence="1">unnamed1</plasmid>
    </source>
</reference>
<keyword evidence="1" id="KW-0614">Plasmid</keyword>
<proteinExistence type="predicted"/>
<dbReference type="EMBL" id="CP109536">
    <property type="protein sequence ID" value="WTZ00446.1"/>
    <property type="molecule type" value="Genomic_DNA"/>
</dbReference>
<name>A0AAU3H5J3_9ACTN</name>
<dbReference type="RefSeq" id="WP_331762947.1">
    <property type="nucleotide sequence ID" value="NZ_CP109536.1"/>
</dbReference>
<accession>A0AAU3H5J3</accession>
<gene>
    <name evidence="1" type="ORF">OG626_36455</name>
</gene>
<geneLocation type="plasmid" evidence="1">
    <name>unnamed1</name>
</geneLocation>
<evidence type="ECO:0000313" key="1">
    <source>
        <dbReference type="EMBL" id="WTZ00446.1"/>
    </source>
</evidence>
<dbReference type="AlphaFoldDB" id="A0AAU3H5J3"/>
<organism evidence="1">
    <name type="scientific">Streptomyces sp. NBC_01401</name>
    <dbReference type="NCBI Taxonomy" id="2903854"/>
    <lineage>
        <taxon>Bacteria</taxon>
        <taxon>Bacillati</taxon>
        <taxon>Actinomycetota</taxon>
        <taxon>Actinomycetes</taxon>
        <taxon>Kitasatosporales</taxon>
        <taxon>Streptomycetaceae</taxon>
        <taxon>Streptomyces</taxon>
    </lineage>
</organism>